<name>A0A7G9THE6_PSEMX</name>
<keyword evidence="1" id="KW-0472">Membrane</keyword>
<dbReference type="Pfam" id="PF03703">
    <property type="entry name" value="bPH_2"/>
    <property type="match status" value="1"/>
</dbReference>
<dbReference type="Proteomes" id="UP000515838">
    <property type="component" value="Chromosome"/>
</dbReference>
<organism evidence="3 4">
    <name type="scientific">Pseudoxanthomonas mexicana</name>
    <dbReference type="NCBI Taxonomy" id="128785"/>
    <lineage>
        <taxon>Bacteria</taxon>
        <taxon>Pseudomonadati</taxon>
        <taxon>Pseudomonadota</taxon>
        <taxon>Gammaproteobacteria</taxon>
        <taxon>Lysobacterales</taxon>
        <taxon>Lysobacteraceae</taxon>
        <taxon>Pseudoxanthomonas</taxon>
    </lineage>
</organism>
<evidence type="ECO:0000259" key="2">
    <source>
        <dbReference type="Pfam" id="PF03703"/>
    </source>
</evidence>
<keyword evidence="1" id="KW-0812">Transmembrane</keyword>
<dbReference type="PANTHER" id="PTHR34473">
    <property type="entry name" value="UPF0699 TRANSMEMBRANE PROTEIN YDBS"/>
    <property type="match status" value="1"/>
</dbReference>
<dbReference type="InterPro" id="IPR005182">
    <property type="entry name" value="YdbS-like_PH"/>
</dbReference>
<keyword evidence="1" id="KW-1133">Transmembrane helix</keyword>
<feature type="transmembrane region" description="Helical" evidence="1">
    <location>
        <begin position="24"/>
        <end position="48"/>
    </location>
</feature>
<dbReference type="RefSeq" id="WP_187574595.1">
    <property type="nucleotide sequence ID" value="NZ_CP060731.1"/>
</dbReference>
<dbReference type="PANTHER" id="PTHR34473:SF2">
    <property type="entry name" value="UPF0699 TRANSMEMBRANE PROTEIN YDBT"/>
    <property type="match status" value="1"/>
</dbReference>
<proteinExistence type="predicted"/>
<reference evidence="3 4" key="1">
    <citation type="submission" date="2020-08" db="EMBL/GenBank/DDBJ databases">
        <title>Streptomycin Non-resistant strain, P. mexicana.</title>
        <authorList>
            <person name="Ganesh-Kumar S."/>
            <person name="Zhe T."/>
            <person name="Yu Z."/>
            <person name="Min Y."/>
        </authorList>
    </citation>
    <scope>NUCLEOTIDE SEQUENCE [LARGE SCALE GENOMIC DNA]</scope>
    <source>
        <strain evidence="3 4">GTZY2</strain>
    </source>
</reference>
<evidence type="ECO:0000313" key="4">
    <source>
        <dbReference type="Proteomes" id="UP000515838"/>
    </source>
</evidence>
<dbReference type="GeneID" id="81471113"/>
<dbReference type="AlphaFoldDB" id="A0A7G9THE6"/>
<gene>
    <name evidence="3" type="ORF">IAE60_09040</name>
</gene>
<feature type="domain" description="YdbS-like PH" evidence="2">
    <location>
        <begin position="63"/>
        <end position="139"/>
    </location>
</feature>
<evidence type="ECO:0000313" key="3">
    <source>
        <dbReference type="EMBL" id="QNN79521.1"/>
    </source>
</evidence>
<dbReference type="EMBL" id="CP060731">
    <property type="protein sequence ID" value="QNN79521.1"/>
    <property type="molecule type" value="Genomic_DNA"/>
</dbReference>
<sequence>MPTPHALSETPPLHATFNPLIRPYLVAMVAWYLLLSIFGAPLILVWVLGPGQWWARHYFDRLGCTLDDRTLQFRKGILFRVEKTIPLENIQDVTFIEGPILRLYHLSILRVETAGQSPGQAHSMQLVGIVDAHALRDEILARRERLRMQRTPTSQVPDHQGDALDAIRARLDEIAELLREHLPQH</sequence>
<evidence type="ECO:0000256" key="1">
    <source>
        <dbReference type="SAM" id="Phobius"/>
    </source>
</evidence>
<accession>A0A7G9THE6</accession>
<protein>
    <submittedName>
        <fullName evidence="3">PH domain-containing protein</fullName>
    </submittedName>
</protein>